<dbReference type="PANTHER" id="PTHR42085">
    <property type="entry name" value="F-BOX DOMAIN-CONTAINING PROTEIN"/>
    <property type="match status" value="1"/>
</dbReference>
<evidence type="ECO:0000313" key="2">
    <source>
        <dbReference type="EMBL" id="CAF9935353.1"/>
    </source>
</evidence>
<proteinExistence type="predicted"/>
<evidence type="ECO:0008006" key="4">
    <source>
        <dbReference type="Google" id="ProtNLM"/>
    </source>
</evidence>
<dbReference type="OrthoDB" id="10611884at2759"/>
<dbReference type="EMBL" id="CAJPDT010000083">
    <property type="protein sequence ID" value="CAF9935353.1"/>
    <property type="molecule type" value="Genomic_DNA"/>
</dbReference>
<sequence length="446" mass="49195">MDTTPTPDKTSPFLRLPAEIRLNIYRHLLLEPPQTSLEPKHPRQGLRAAVEAVTAIAETCIQLLTEGLAVPTQMYQQQQQQQSAVTHKYNDAQIDVAKHQYGNPSVEGEGSVMLDYLAGVKDDTPASAIVGGDGEEAVLTNLGAQEEEEQIAGRRRKADDEGEVQRYPAILRANHQIYNEASTLLYSHLVMEVRPGDFMVADPWDGVMCLGGGAWGSSIVPQVGIESPVEGSVQMVSPRLVGTMEQHVFAKFEKISVVADLSFIDMGEGGAQFWPTFFVDDNFRTSRDDEELFVARLKGEGSERPPVSNLVQHFVDVLVQSAYVSQLDITLKFRVDAAFDIDSEEEEDDDDDDDGPEGEDLECSRQQDEKEAKKMNIANERATELVLEAGVLDPLKRLSNVKRLGIFFASPQCSEKSSKMKPKLSGIIRDLKEAVEGNFVAKQGTA</sequence>
<feature type="region of interest" description="Disordered" evidence="1">
    <location>
        <begin position="343"/>
        <end position="372"/>
    </location>
</feature>
<protein>
    <recommendedName>
        <fullName evidence="4">F-box protein</fullName>
    </recommendedName>
</protein>
<feature type="compositionally biased region" description="Basic and acidic residues" evidence="1">
    <location>
        <begin position="362"/>
        <end position="372"/>
    </location>
</feature>
<keyword evidence="3" id="KW-1185">Reference proteome</keyword>
<evidence type="ECO:0000313" key="3">
    <source>
        <dbReference type="Proteomes" id="UP000664534"/>
    </source>
</evidence>
<accession>A0A8H3G948</accession>
<dbReference type="InterPro" id="IPR038883">
    <property type="entry name" value="AN11006-like"/>
</dbReference>
<reference evidence="2" key="1">
    <citation type="submission" date="2021-03" db="EMBL/GenBank/DDBJ databases">
        <authorList>
            <person name="Tagirdzhanova G."/>
        </authorList>
    </citation>
    <scope>NUCLEOTIDE SEQUENCE</scope>
</reference>
<feature type="compositionally biased region" description="Acidic residues" evidence="1">
    <location>
        <begin position="343"/>
        <end position="361"/>
    </location>
</feature>
<organism evidence="2 3">
    <name type="scientific">Imshaugia aleurites</name>
    <dbReference type="NCBI Taxonomy" id="172621"/>
    <lineage>
        <taxon>Eukaryota</taxon>
        <taxon>Fungi</taxon>
        <taxon>Dikarya</taxon>
        <taxon>Ascomycota</taxon>
        <taxon>Pezizomycotina</taxon>
        <taxon>Lecanoromycetes</taxon>
        <taxon>OSLEUM clade</taxon>
        <taxon>Lecanoromycetidae</taxon>
        <taxon>Lecanorales</taxon>
        <taxon>Lecanorineae</taxon>
        <taxon>Parmeliaceae</taxon>
        <taxon>Imshaugia</taxon>
    </lineage>
</organism>
<dbReference type="PANTHER" id="PTHR42085:SF2">
    <property type="entry name" value="F-BOX DOMAIN-CONTAINING PROTEIN"/>
    <property type="match status" value="1"/>
</dbReference>
<dbReference type="Proteomes" id="UP000664534">
    <property type="component" value="Unassembled WGS sequence"/>
</dbReference>
<dbReference type="AlphaFoldDB" id="A0A8H3G948"/>
<evidence type="ECO:0000256" key="1">
    <source>
        <dbReference type="SAM" id="MobiDB-lite"/>
    </source>
</evidence>
<gene>
    <name evidence="2" type="ORF">IMSHALPRED_010196</name>
</gene>
<comment type="caution">
    <text evidence="2">The sequence shown here is derived from an EMBL/GenBank/DDBJ whole genome shotgun (WGS) entry which is preliminary data.</text>
</comment>
<name>A0A8H3G948_9LECA</name>